<comment type="caution">
    <text evidence="8">The sequence shown here is derived from an EMBL/GenBank/DDBJ whole genome shotgun (WGS) entry which is preliminary data.</text>
</comment>
<evidence type="ECO:0000256" key="5">
    <source>
        <dbReference type="ARBA" id="ARBA00023242"/>
    </source>
</evidence>
<gene>
    <name evidence="8" type="ORF">RCO7_00696</name>
</gene>
<keyword evidence="5" id="KW-0539">Nucleus</keyword>
<dbReference type="GO" id="GO:0000976">
    <property type="term" value="F:transcription cis-regulatory region binding"/>
    <property type="evidence" value="ECO:0007669"/>
    <property type="project" value="TreeGrafter"/>
</dbReference>
<dbReference type="PANTHER" id="PTHR31845">
    <property type="entry name" value="FINGER DOMAIN PROTEIN, PUTATIVE-RELATED"/>
    <property type="match status" value="1"/>
</dbReference>
<dbReference type="InterPro" id="IPR001138">
    <property type="entry name" value="Zn2Cys6_DnaBD"/>
</dbReference>
<dbReference type="EMBL" id="FJUW01000005">
    <property type="protein sequence ID" value="CZS92079.1"/>
    <property type="molecule type" value="Genomic_DNA"/>
</dbReference>
<keyword evidence="3" id="KW-0238">DNA-binding</keyword>
<feature type="compositionally biased region" description="Basic and acidic residues" evidence="6">
    <location>
        <begin position="528"/>
        <end position="540"/>
    </location>
</feature>
<name>A0A1E1K1X8_9HELO</name>
<reference evidence="9" key="1">
    <citation type="submission" date="2016-03" db="EMBL/GenBank/DDBJ databases">
        <authorList>
            <person name="Ploux O."/>
        </authorList>
    </citation>
    <scope>NUCLEOTIDE SEQUENCE [LARGE SCALE GENOMIC DNA]</scope>
    <source>
        <strain evidence="9">UK7</strain>
    </source>
</reference>
<feature type="domain" description="Zn(2)-C6 fungal-type" evidence="7">
    <location>
        <begin position="21"/>
        <end position="52"/>
    </location>
</feature>
<keyword evidence="4" id="KW-0804">Transcription</keyword>
<evidence type="ECO:0000256" key="2">
    <source>
        <dbReference type="ARBA" id="ARBA00023015"/>
    </source>
</evidence>
<dbReference type="GO" id="GO:0008270">
    <property type="term" value="F:zinc ion binding"/>
    <property type="evidence" value="ECO:0007669"/>
    <property type="project" value="InterPro"/>
</dbReference>
<dbReference type="Pfam" id="PF00172">
    <property type="entry name" value="Zn_clus"/>
    <property type="match status" value="1"/>
</dbReference>
<dbReference type="PANTHER" id="PTHR31845:SF17">
    <property type="entry name" value="ZN(II)2CYS6 TRANSCRIPTION FACTOR (EUROFUNG)"/>
    <property type="match status" value="1"/>
</dbReference>
<evidence type="ECO:0000313" key="8">
    <source>
        <dbReference type="EMBL" id="CZS92079.1"/>
    </source>
</evidence>
<organism evidence="8 9">
    <name type="scientific">Rhynchosporium graminicola</name>
    <dbReference type="NCBI Taxonomy" id="2792576"/>
    <lineage>
        <taxon>Eukaryota</taxon>
        <taxon>Fungi</taxon>
        <taxon>Dikarya</taxon>
        <taxon>Ascomycota</taxon>
        <taxon>Pezizomycotina</taxon>
        <taxon>Leotiomycetes</taxon>
        <taxon>Helotiales</taxon>
        <taxon>Ploettnerulaceae</taxon>
        <taxon>Rhynchosporium</taxon>
    </lineage>
</organism>
<dbReference type="InterPro" id="IPR036864">
    <property type="entry name" value="Zn2-C6_fun-type_DNA-bd_sf"/>
</dbReference>
<proteinExistence type="predicted"/>
<evidence type="ECO:0000256" key="3">
    <source>
        <dbReference type="ARBA" id="ARBA00023125"/>
    </source>
</evidence>
<sequence length="580" mass="65845">MSTTIPDQDNSKSVHRTGAVPCQSCRTLKLKCERILNSPCKRCRDNGTECVVALSGRFRKDHHKLSLHLHAEEGFSSPALQSNIPVQLPRIEDSKPTNRTLPIPVTAHSDSRYPYTNINTKTSTLTSIPGISSDSPNLFLGLAPIYFVPSAELFRGASYGYGPNLSRLGIKRKRSAGDMLNDTDSVPDHQVDYKEMIKFFREKLVVFMPALQAKDFEDVEKLFTDELSVVYCICFVSAIFFPDSAETQAKLYPKIESISRGDFPDGNSREKSISHMKALLILCSYTKISASSPRASNLRKHNISFWALKSYVELYAIQHSFFDSFQGLRAEIISPRKDTPIHETTAWHRYALWLQLFIVSHYASVVTSTPPGVKIDATIRAVPWLIQKMGMHPQFRLLAEVELYLLWETASKIQPELNEWYYYPSNSSLNAVAESNTEHAFQKVEKDLEAWGAKCEQYTEGGLEGSALDYYCRCMRFYFSSCAIRQILRPSREFSDLASTQIRRCLHYANEVLTWYLQRTQSKKGHDRNRGDIEQRDHNGENGGSTNEHIRVTAKVGHCFGQSAGLPRRRSDLRPATWSP</sequence>
<evidence type="ECO:0000313" key="9">
    <source>
        <dbReference type="Proteomes" id="UP000178129"/>
    </source>
</evidence>
<comment type="subcellular location">
    <subcellularLocation>
        <location evidence="1">Nucleus</location>
    </subcellularLocation>
</comment>
<dbReference type="Proteomes" id="UP000178129">
    <property type="component" value="Unassembled WGS sequence"/>
</dbReference>
<keyword evidence="2" id="KW-0805">Transcription regulation</keyword>
<keyword evidence="9" id="KW-1185">Reference proteome</keyword>
<dbReference type="InParanoid" id="A0A1E1K1X8"/>
<evidence type="ECO:0000259" key="7">
    <source>
        <dbReference type="PROSITE" id="PS50048"/>
    </source>
</evidence>
<dbReference type="CDD" id="cd00067">
    <property type="entry name" value="GAL4"/>
    <property type="match status" value="1"/>
</dbReference>
<dbReference type="PROSITE" id="PS00463">
    <property type="entry name" value="ZN2_CY6_FUNGAL_1"/>
    <property type="match status" value="1"/>
</dbReference>
<dbReference type="Gene3D" id="4.10.240.10">
    <property type="entry name" value="Zn(2)-C6 fungal-type DNA-binding domain"/>
    <property type="match status" value="1"/>
</dbReference>
<evidence type="ECO:0000256" key="4">
    <source>
        <dbReference type="ARBA" id="ARBA00023163"/>
    </source>
</evidence>
<evidence type="ECO:0000256" key="1">
    <source>
        <dbReference type="ARBA" id="ARBA00004123"/>
    </source>
</evidence>
<accession>A0A1E1K1X8</accession>
<protein>
    <recommendedName>
        <fullName evidence="7">Zn(2)-C6 fungal-type domain-containing protein</fullName>
    </recommendedName>
</protein>
<dbReference type="GO" id="GO:0000981">
    <property type="term" value="F:DNA-binding transcription factor activity, RNA polymerase II-specific"/>
    <property type="evidence" value="ECO:0007669"/>
    <property type="project" value="InterPro"/>
</dbReference>
<dbReference type="AlphaFoldDB" id="A0A1E1K1X8"/>
<dbReference type="GO" id="GO:0005634">
    <property type="term" value="C:nucleus"/>
    <property type="evidence" value="ECO:0007669"/>
    <property type="project" value="UniProtKB-SubCell"/>
</dbReference>
<dbReference type="SUPFAM" id="SSF57701">
    <property type="entry name" value="Zn2/Cys6 DNA-binding domain"/>
    <property type="match status" value="1"/>
</dbReference>
<feature type="region of interest" description="Disordered" evidence="6">
    <location>
        <begin position="524"/>
        <end position="548"/>
    </location>
</feature>
<dbReference type="InterPro" id="IPR051089">
    <property type="entry name" value="prtT"/>
</dbReference>
<evidence type="ECO:0000256" key="6">
    <source>
        <dbReference type="SAM" id="MobiDB-lite"/>
    </source>
</evidence>
<dbReference type="PROSITE" id="PS50048">
    <property type="entry name" value="ZN2_CY6_FUNGAL_2"/>
    <property type="match status" value="1"/>
</dbReference>